<keyword evidence="3" id="KW-1185">Reference proteome</keyword>
<evidence type="ECO:0000259" key="1">
    <source>
        <dbReference type="Pfam" id="PF04149"/>
    </source>
</evidence>
<organism evidence="2 3">
    <name type="scientific">Streptomyces ramulosus</name>
    <dbReference type="NCBI Taxonomy" id="47762"/>
    <lineage>
        <taxon>Bacteria</taxon>
        <taxon>Bacillati</taxon>
        <taxon>Actinomycetota</taxon>
        <taxon>Actinomycetes</taxon>
        <taxon>Kitasatosporales</taxon>
        <taxon>Streptomycetaceae</taxon>
        <taxon>Streptomyces</taxon>
    </lineage>
</organism>
<feature type="domain" description="DUF397" evidence="1">
    <location>
        <begin position="27"/>
        <end position="45"/>
    </location>
</feature>
<comment type="caution">
    <text evidence="2">The sequence shown here is derived from an EMBL/GenBank/DDBJ whole genome shotgun (WGS) entry which is preliminary data.</text>
</comment>
<sequence>MPNEPLRWIKSSYSENGGQCIEIAADRWFKSSYSNNGGQCIEIAADRWFKSTHSDNGGACIEVTAILVASHGVVPVRDSKNPEGPRLSVGATAFASFVAGVKADAFRA</sequence>
<gene>
    <name evidence="2" type="ORF">ACFP3M_18545</name>
</gene>
<dbReference type="Proteomes" id="UP001596241">
    <property type="component" value="Unassembled WGS sequence"/>
</dbReference>
<reference evidence="3" key="1">
    <citation type="journal article" date="2019" name="Int. J. Syst. Evol. Microbiol.">
        <title>The Global Catalogue of Microorganisms (GCM) 10K type strain sequencing project: providing services to taxonomists for standard genome sequencing and annotation.</title>
        <authorList>
            <consortium name="The Broad Institute Genomics Platform"/>
            <consortium name="The Broad Institute Genome Sequencing Center for Infectious Disease"/>
            <person name="Wu L."/>
            <person name="Ma J."/>
        </authorList>
    </citation>
    <scope>NUCLEOTIDE SEQUENCE [LARGE SCALE GENOMIC DNA]</scope>
    <source>
        <strain evidence="3">CGMCC 1.15809</strain>
    </source>
</reference>
<protein>
    <submittedName>
        <fullName evidence="2">DUF397 domain-containing protein</fullName>
    </submittedName>
</protein>
<evidence type="ECO:0000313" key="3">
    <source>
        <dbReference type="Proteomes" id="UP001596241"/>
    </source>
</evidence>
<feature type="domain" description="DUF397" evidence="1">
    <location>
        <begin position="6"/>
        <end position="25"/>
    </location>
</feature>
<dbReference type="InterPro" id="IPR007278">
    <property type="entry name" value="DUF397"/>
</dbReference>
<dbReference type="RefSeq" id="WP_386460380.1">
    <property type="nucleotide sequence ID" value="NZ_JBHSPW010000008.1"/>
</dbReference>
<accession>A0ABW1FKX4</accession>
<name>A0ABW1FKX4_9ACTN</name>
<feature type="domain" description="DUF397" evidence="1">
    <location>
        <begin position="47"/>
        <end position="102"/>
    </location>
</feature>
<evidence type="ECO:0000313" key="2">
    <source>
        <dbReference type="EMBL" id="MFC5894806.1"/>
    </source>
</evidence>
<dbReference type="EMBL" id="JBHSPW010000008">
    <property type="protein sequence ID" value="MFC5894806.1"/>
    <property type="molecule type" value="Genomic_DNA"/>
</dbReference>
<dbReference type="Pfam" id="PF04149">
    <property type="entry name" value="DUF397"/>
    <property type="match status" value="3"/>
</dbReference>
<proteinExistence type="predicted"/>